<evidence type="ECO:0000313" key="2">
    <source>
        <dbReference type="Proteomes" id="UP000240424"/>
    </source>
</evidence>
<gene>
    <name evidence="1" type="ORF">MNAB215_3715</name>
</gene>
<dbReference type="PANTHER" id="PTHR38460:SF1">
    <property type="entry name" value="TAUTOMERASE YOLI-RELATED"/>
    <property type="match status" value="1"/>
</dbReference>
<reference evidence="1 2" key="1">
    <citation type="submission" date="2017-01" db="EMBL/GenBank/DDBJ databases">
        <authorList>
            <consortium name="Urmite Genomes"/>
        </authorList>
    </citation>
    <scope>NUCLEOTIDE SEQUENCE [LARGE SCALE GENOMIC DNA]</scope>
    <source>
        <strain evidence="1 2">AB215</strain>
    </source>
</reference>
<dbReference type="Pfam" id="PF14552">
    <property type="entry name" value="Tautomerase_2"/>
    <property type="match status" value="1"/>
</dbReference>
<dbReference type="InterPro" id="IPR037479">
    <property type="entry name" value="Tauto_MSAD"/>
</dbReference>
<dbReference type="PANTHER" id="PTHR38460">
    <property type="entry name" value="TAUTOMERASE YOLI-RELATED"/>
    <property type="match status" value="1"/>
</dbReference>
<sequence length="125" mass="14163">MPFARIDLLKGKTAEYRAAVADVVYKGIVDVLKAPEGDRFIVIGEHSPDNLIFDQHFLGWDRSPDFILIQVTSTVGNDKDVKLAFFRYVADELKSKLSVRPDDIMINTVFVDRSDWSFGNGDPWV</sequence>
<dbReference type="EMBL" id="FUEZ01000004">
    <property type="protein sequence ID" value="SPM41510.1"/>
    <property type="molecule type" value="Genomic_DNA"/>
</dbReference>
<accession>A0A2U3PCQ0</accession>
<dbReference type="SUPFAM" id="SSF55331">
    <property type="entry name" value="Tautomerase/MIF"/>
    <property type="match status" value="1"/>
</dbReference>
<keyword evidence="2" id="KW-1185">Reference proteome</keyword>
<dbReference type="InterPro" id="IPR014347">
    <property type="entry name" value="Tautomerase/MIF_sf"/>
</dbReference>
<dbReference type="AlphaFoldDB" id="A0A2U3PCQ0"/>
<dbReference type="Gene3D" id="3.30.429.10">
    <property type="entry name" value="Macrophage Migration Inhibitory Factor"/>
    <property type="match status" value="1"/>
</dbReference>
<proteinExistence type="predicted"/>
<protein>
    <submittedName>
        <fullName evidence="1">4-oxalocrotonate tautomerase</fullName>
    </submittedName>
</protein>
<dbReference type="RefSeq" id="WP_077080101.1">
    <property type="nucleotide sequence ID" value="NZ_FUEZ01000004.1"/>
</dbReference>
<organism evidence="1 2">
    <name type="scientific">Mycobacterium numidiamassiliense</name>
    <dbReference type="NCBI Taxonomy" id="1841861"/>
    <lineage>
        <taxon>Bacteria</taxon>
        <taxon>Bacillati</taxon>
        <taxon>Actinomycetota</taxon>
        <taxon>Actinomycetes</taxon>
        <taxon>Mycobacteriales</taxon>
        <taxon>Mycobacteriaceae</taxon>
        <taxon>Mycobacterium</taxon>
    </lineage>
</organism>
<dbReference type="STRING" id="1841861.GCA_900157365_02035"/>
<name>A0A2U3PCQ0_9MYCO</name>
<dbReference type="Proteomes" id="UP000240424">
    <property type="component" value="Unassembled WGS sequence"/>
</dbReference>
<evidence type="ECO:0000313" key="1">
    <source>
        <dbReference type="EMBL" id="SPM41510.1"/>
    </source>
</evidence>
<dbReference type="OrthoDB" id="9804765at2"/>